<dbReference type="AlphaFoldDB" id="A0A482VLV3"/>
<dbReference type="Proteomes" id="UP000292052">
    <property type="component" value="Unassembled WGS sequence"/>
</dbReference>
<evidence type="ECO:0000313" key="2">
    <source>
        <dbReference type="EMBL" id="RZC33348.1"/>
    </source>
</evidence>
<protein>
    <recommendedName>
        <fullName evidence="4">HTH 29 domain containing protein</fullName>
    </recommendedName>
</protein>
<gene>
    <name evidence="2" type="ORF">BDFB_014414</name>
</gene>
<evidence type="ECO:0000256" key="1">
    <source>
        <dbReference type="SAM" id="MobiDB-lite"/>
    </source>
</evidence>
<evidence type="ECO:0000313" key="3">
    <source>
        <dbReference type="Proteomes" id="UP000292052"/>
    </source>
</evidence>
<keyword evidence="3" id="KW-1185">Reference proteome</keyword>
<comment type="caution">
    <text evidence="2">The sequence shown here is derived from an EMBL/GenBank/DDBJ whole genome shotgun (WGS) entry which is preliminary data.</text>
</comment>
<feature type="compositionally biased region" description="Basic and acidic residues" evidence="1">
    <location>
        <begin position="1"/>
        <end position="17"/>
    </location>
</feature>
<sequence>MRDRARLEPNVLDRDCGKSSFSRTPQKEQAILGYMKDNIGRSTRGIGRTLGISKSLVHSVLRSERYHSSHYTRIQALQD</sequence>
<reference evidence="2 3" key="1">
    <citation type="submission" date="2017-03" db="EMBL/GenBank/DDBJ databases">
        <title>Genome of the blue death feigning beetle - Asbolus verrucosus.</title>
        <authorList>
            <person name="Rider S.D."/>
        </authorList>
    </citation>
    <scope>NUCLEOTIDE SEQUENCE [LARGE SCALE GENOMIC DNA]</scope>
    <source>
        <strain evidence="2">Butters</strain>
        <tissue evidence="2">Head and leg muscle</tissue>
    </source>
</reference>
<proteinExistence type="predicted"/>
<evidence type="ECO:0008006" key="4">
    <source>
        <dbReference type="Google" id="ProtNLM"/>
    </source>
</evidence>
<organism evidence="2 3">
    <name type="scientific">Asbolus verrucosus</name>
    <name type="common">Desert ironclad beetle</name>
    <dbReference type="NCBI Taxonomy" id="1661398"/>
    <lineage>
        <taxon>Eukaryota</taxon>
        <taxon>Metazoa</taxon>
        <taxon>Ecdysozoa</taxon>
        <taxon>Arthropoda</taxon>
        <taxon>Hexapoda</taxon>
        <taxon>Insecta</taxon>
        <taxon>Pterygota</taxon>
        <taxon>Neoptera</taxon>
        <taxon>Endopterygota</taxon>
        <taxon>Coleoptera</taxon>
        <taxon>Polyphaga</taxon>
        <taxon>Cucujiformia</taxon>
        <taxon>Tenebrionidae</taxon>
        <taxon>Pimeliinae</taxon>
        <taxon>Asbolus</taxon>
    </lineage>
</organism>
<dbReference type="EMBL" id="QDEB01089691">
    <property type="protein sequence ID" value="RZC33348.1"/>
    <property type="molecule type" value="Genomic_DNA"/>
</dbReference>
<feature type="non-terminal residue" evidence="2">
    <location>
        <position position="79"/>
    </location>
</feature>
<accession>A0A482VLV3</accession>
<feature type="region of interest" description="Disordered" evidence="1">
    <location>
        <begin position="1"/>
        <end position="24"/>
    </location>
</feature>
<name>A0A482VLV3_ASBVE</name>